<comment type="caution">
    <text evidence="1">The sequence shown here is derived from an EMBL/GenBank/DDBJ whole genome shotgun (WGS) entry which is preliminary data.</text>
</comment>
<reference evidence="1 2" key="1">
    <citation type="submission" date="2017-12" db="EMBL/GenBank/DDBJ databases">
        <title>Comparative genomics of Botrytis spp.</title>
        <authorList>
            <person name="Valero-Jimenez C.A."/>
            <person name="Tapia P."/>
            <person name="Veloso J."/>
            <person name="Silva-Moreno E."/>
            <person name="Staats M."/>
            <person name="Valdes J.H."/>
            <person name="Van Kan J.A.L."/>
        </authorList>
    </citation>
    <scope>NUCLEOTIDE SEQUENCE [LARGE SCALE GENOMIC DNA]</scope>
    <source>
        <strain evidence="1 2">Bt9001</strain>
    </source>
</reference>
<sequence length="91" mass="9432">MLQTGGFGGPGEDGGEVGAEVLVEVVEGVVDTGGGLEVVEEKSLGSMRGCKEIVDDCGGELQLHCRLRGRARRREGRQNASSAASFCFCSA</sequence>
<evidence type="ECO:0000313" key="2">
    <source>
        <dbReference type="Proteomes" id="UP000297777"/>
    </source>
</evidence>
<name>A0A4Z1ENQ8_9HELO</name>
<dbReference type="Proteomes" id="UP000297777">
    <property type="component" value="Unassembled WGS sequence"/>
</dbReference>
<protein>
    <submittedName>
        <fullName evidence="1">Uncharacterized protein</fullName>
    </submittedName>
</protein>
<organism evidence="1 2">
    <name type="scientific">Botrytis tulipae</name>
    <dbReference type="NCBI Taxonomy" id="87230"/>
    <lineage>
        <taxon>Eukaryota</taxon>
        <taxon>Fungi</taxon>
        <taxon>Dikarya</taxon>
        <taxon>Ascomycota</taxon>
        <taxon>Pezizomycotina</taxon>
        <taxon>Leotiomycetes</taxon>
        <taxon>Helotiales</taxon>
        <taxon>Sclerotiniaceae</taxon>
        <taxon>Botrytis</taxon>
    </lineage>
</organism>
<accession>A0A4Z1ENQ8</accession>
<evidence type="ECO:0000313" key="1">
    <source>
        <dbReference type="EMBL" id="TGO12013.1"/>
    </source>
</evidence>
<dbReference type="EMBL" id="PQXH01000096">
    <property type="protein sequence ID" value="TGO12013.1"/>
    <property type="molecule type" value="Genomic_DNA"/>
</dbReference>
<dbReference type="AlphaFoldDB" id="A0A4Z1ENQ8"/>
<gene>
    <name evidence="1" type="ORF">BTUL_0096g00100</name>
</gene>
<keyword evidence="2" id="KW-1185">Reference proteome</keyword>
<proteinExistence type="predicted"/>